<dbReference type="InterPro" id="IPR008758">
    <property type="entry name" value="Peptidase_S28"/>
</dbReference>
<dbReference type="OrthoDB" id="1735038at2759"/>
<reference evidence="6 7" key="1">
    <citation type="submission" date="2014-03" db="EMBL/GenBank/DDBJ databases">
        <title>Draft genome of the hookworm Oesophagostomum dentatum.</title>
        <authorList>
            <person name="Mitreva M."/>
        </authorList>
    </citation>
    <scope>NUCLEOTIDE SEQUENCE [LARGE SCALE GENOMIC DNA]</scope>
    <source>
        <strain evidence="6 7">OD-Hann</strain>
    </source>
</reference>
<evidence type="ECO:0008006" key="8">
    <source>
        <dbReference type="Google" id="ProtNLM"/>
    </source>
</evidence>
<evidence type="ECO:0000256" key="3">
    <source>
        <dbReference type="ARBA" id="ARBA00022729"/>
    </source>
</evidence>
<keyword evidence="4" id="KW-0378">Hydrolase</keyword>
<dbReference type="Proteomes" id="UP000053660">
    <property type="component" value="Unassembled WGS sequence"/>
</dbReference>
<evidence type="ECO:0000256" key="4">
    <source>
        <dbReference type="ARBA" id="ARBA00022801"/>
    </source>
</evidence>
<evidence type="ECO:0000256" key="5">
    <source>
        <dbReference type="ARBA" id="ARBA00023180"/>
    </source>
</evidence>
<dbReference type="GO" id="GO:0070008">
    <property type="term" value="F:serine-type exopeptidase activity"/>
    <property type="evidence" value="ECO:0007669"/>
    <property type="project" value="InterPro"/>
</dbReference>
<sequence>LFIERFQRYYSNFAYVSSKTNFKYVFLLIQGEGPLHHKMIYDESQPIVGWAKQFGAALFALEHRFYGESQPTPDQSVKNLKYLNSRQALGDIAEFIIGINKGYGLRDPVWITFGGSYAGEFSDYNSLNVQPLLYGLWDLYLYGLARNTRI</sequence>
<name>A0A0B1SGW3_OESDE</name>
<proteinExistence type="inferred from homology"/>
<keyword evidence="2" id="KW-0645">Protease</keyword>
<dbReference type="Pfam" id="PF05577">
    <property type="entry name" value="Peptidase_S28"/>
    <property type="match status" value="1"/>
</dbReference>
<keyword evidence="3" id="KW-0732">Signal</keyword>
<dbReference type="GO" id="GO:0008239">
    <property type="term" value="F:dipeptidyl-peptidase activity"/>
    <property type="evidence" value="ECO:0007669"/>
    <property type="project" value="TreeGrafter"/>
</dbReference>
<dbReference type="PANTHER" id="PTHR11010">
    <property type="entry name" value="PROTEASE S28 PRO-X CARBOXYPEPTIDASE-RELATED"/>
    <property type="match status" value="1"/>
</dbReference>
<accession>A0A0B1SGW3</accession>
<dbReference type="AlphaFoldDB" id="A0A0B1SGW3"/>
<dbReference type="GO" id="GO:0006508">
    <property type="term" value="P:proteolysis"/>
    <property type="evidence" value="ECO:0007669"/>
    <property type="project" value="UniProtKB-KW"/>
</dbReference>
<organism evidence="6 7">
    <name type="scientific">Oesophagostomum dentatum</name>
    <name type="common">Nodular worm</name>
    <dbReference type="NCBI Taxonomy" id="61180"/>
    <lineage>
        <taxon>Eukaryota</taxon>
        <taxon>Metazoa</taxon>
        <taxon>Ecdysozoa</taxon>
        <taxon>Nematoda</taxon>
        <taxon>Chromadorea</taxon>
        <taxon>Rhabditida</taxon>
        <taxon>Rhabditina</taxon>
        <taxon>Rhabditomorpha</taxon>
        <taxon>Strongyloidea</taxon>
        <taxon>Strongylidae</taxon>
        <taxon>Oesophagostomum</taxon>
    </lineage>
</organism>
<evidence type="ECO:0000256" key="2">
    <source>
        <dbReference type="ARBA" id="ARBA00022670"/>
    </source>
</evidence>
<protein>
    <recommendedName>
        <fullName evidence="8">Serine carboxypeptidase S28</fullName>
    </recommendedName>
</protein>
<feature type="non-terminal residue" evidence="6">
    <location>
        <position position="1"/>
    </location>
</feature>
<dbReference type="PANTHER" id="PTHR11010:SF117">
    <property type="entry name" value="SERINE PROTEASE 16"/>
    <property type="match status" value="1"/>
</dbReference>
<evidence type="ECO:0000313" key="6">
    <source>
        <dbReference type="EMBL" id="KHJ82460.1"/>
    </source>
</evidence>
<dbReference type="Gene3D" id="3.40.50.1820">
    <property type="entry name" value="alpha/beta hydrolase"/>
    <property type="match status" value="1"/>
</dbReference>
<dbReference type="InterPro" id="IPR029058">
    <property type="entry name" value="AB_hydrolase_fold"/>
</dbReference>
<gene>
    <name evidence="6" type="ORF">OESDEN_17846</name>
</gene>
<keyword evidence="7" id="KW-1185">Reference proteome</keyword>
<comment type="similarity">
    <text evidence="1">Belongs to the peptidase S28 family.</text>
</comment>
<dbReference type="EMBL" id="KN579336">
    <property type="protein sequence ID" value="KHJ82460.1"/>
    <property type="molecule type" value="Genomic_DNA"/>
</dbReference>
<evidence type="ECO:0000313" key="7">
    <source>
        <dbReference type="Proteomes" id="UP000053660"/>
    </source>
</evidence>
<keyword evidence="5" id="KW-0325">Glycoprotein</keyword>
<evidence type="ECO:0000256" key="1">
    <source>
        <dbReference type="ARBA" id="ARBA00011079"/>
    </source>
</evidence>